<organism evidence="8 9">
    <name type="scientific">Nakamurella flava</name>
    <dbReference type="NCBI Taxonomy" id="2576308"/>
    <lineage>
        <taxon>Bacteria</taxon>
        <taxon>Bacillati</taxon>
        <taxon>Actinomycetota</taxon>
        <taxon>Actinomycetes</taxon>
        <taxon>Nakamurellales</taxon>
        <taxon>Nakamurellaceae</taxon>
        <taxon>Nakamurella</taxon>
    </lineage>
</organism>
<proteinExistence type="predicted"/>
<comment type="caution">
    <text evidence="8">The sequence shown here is derived from an EMBL/GenBank/DDBJ whole genome shotgun (WGS) entry which is preliminary data.</text>
</comment>
<dbReference type="InterPro" id="IPR009619">
    <property type="entry name" value="CrgA"/>
</dbReference>
<evidence type="ECO:0000256" key="6">
    <source>
        <dbReference type="ARBA" id="ARBA00023306"/>
    </source>
</evidence>
<keyword evidence="4 7" id="KW-1133">Transmembrane helix</keyword>
<gene>
    <name evidence="8" type="ORF">FDO65_05005</name>
</gene>
<evidence type="ECO:0000313" key="9">
    <source>
        <dbReference type="Proteomes" id="UP000306985"/>
    </source>
</evidence>
<evidence type="ECO:0000256" key="7">
    <source>
        <dbReference type="SAM" id="Phobius"/>
    </source>
</evidence>
<keyword evidence="1" id="KW-1003">Cell membrane</keyword>
<dbReference type="EMBL" id="SZZH01000001">
    <property type="protein sequence ID" value="TKV61011.1"/>
    <property type="molecule type" value="Genomic_DNA"/>
</dbReference>
<evidence type="ECO:0000256" key="3">
    <source>
        <dbReference type="ARBA" id="ARBA00022692"/>
    </source>
</evidence>
<dbReference type="GO" id="GO:0051301">
    <property type="term" value="P:cell division"/>
    <property type="evidence" value="ECO:0007669"/>
    <property type="project" value="UniProtKB-KW"/>
</dbReference>
<reference evidence="8 9" key="1">
    <citation type="submission" date="2019-05" db="EMBL/GenBank/DDBJ databases">
        <title>Nakamurella sp. N5BH11, whole genome shotgun sequence.</title>
        <authorList>
            <person name="Tuo L."/>
        </authorList>
    </citation>
    <scope>NUCLEOTIDE SEQUENCE [LARGE SCALE GENOMIC DNA]</scope>
    <source>
        <strain evidence="8 9">N5BH11</strain>
    </source>
</reference>
<sequence>MPERETGPNESRSPRAQRWIRWVAVAVMVVGLLWLIVDRLLAGYYPLRWGGPNIGGGLLILLCYAALIGGVTALWASDGLHPRTWSTWSWGAAVMVVVLLIGYIAVRIIQPRDEDAGRIGRMGVTVTTQGEPILVMMVCRGSIDRVRVVGPNRTPQFNEELATYTSVDPVSGYQELNLLDPSVGWQTGSPLTQSTLDGQMLVIASARSDKAVLTDVSFSSEDLRSLTPGLVQSASGQWAQRRPVDEFRAAACP</sequence>
<protein>
    <submittedName>
        <fullName evidence="8">Cell division protein CrgA</fullName>
    </submittedName>
</protein>
<evidence type="ECO:0000256" key="2">
    <source>
        <dbReference type="ARBA" id="ARBA00022618"/>
    </source>
</evidence>
<evidence type="ECO:0000313" key="8">
    <source>
        <dbReference type="EMBL" id="TKV61011.1"/>
    </source>
</evidence>
<accession>A0A4U6QKZ6</accession>
<dbReference type="RefSeq" id="WP_137448314.1">
    <property type="nucleotide sequence ID" value="NZ_SZZH01000001.1"/>
</dbReference>
<evidence type="ECO:0000256" key="4">
    <source>
        <dbReference type="ARBA" id="ARBA00022989"/>
    </source>
</evidence>
<keyword evidence="9" id="KW-1185">Reference proteome</keyword>
<feature type="transmembrane region" description="Helical" evidence="7">
    <location>
        <begin position="88"/>
        <end position="109"/>
    </location>
</feature>
<keyword evidence="6" id="KW-0131">Cell cycle</keyword>
<evidence type="ECO:0000256" key="5">
    <source>
        <dbReference type="ARBA" id="ARBA00023136"/>
    </source>
</evidence>
<feature type="transmembrane region" description="Helical" evidence="7">
    <location>
        <begin position="20"/>
        <end position="42"/>
    </location>
</feature>
<evidence type="ECO:0000256" key="1">
    <source>
        <dbReference type="ARBA" id="ARBA00022475"/>
    </source>
</evidence>
<name>A0A4U6QKZ6_9ACTN</name>
<dbReference type="OrthoDB" id="4861196at2"/>
<dbReference type="AlphaFoldDB" id="A0A4U6QKZ6"/>
<dbReference type="Proteomes" id="UP000306985">
    <property type="component" value="Unassembled WGS sequence"/>
</dbReference>
<keyword evidence="2 8" id="KW-0132">Cell division</keyword>
<feature type="transmembrane region" description="Helical" evidence="7">
    <location>
        <begin position="54"/>
        <end position="76"/>
    </location>
</feature>
<dbReference type="Pfam" id="PF06781">
    <property type="entry name" value="CrgA"/>
    <property type="match status" value="1"/>
</dbReference>
<keyword evidence="3 7" id="KW-0812">Transmembrane</keyword>
<keyword evidence="5 7" id="KW-0472">Membrane</keyword>